<reference evidence="1" key="1">
    <citation type="journal article" date="2015" name="Nature">
        <title>Complex archaea that bridge the gap between prokaryotes and eukaryotes.</title>
        <authorList>
            <person name="Spang A."/>
            <person name="Saw J.H."/>
            <person name="Jorgensen S.L."/>
            <person name="Zaremba-Niedzwiedzka K."/>
            <person name="Martijn J."/>
            <person name="Lind A.E."/>
            <person name="van Eijk R."/>
            <person name="Schleper C."/>
            <person name="Guy L."/>
            <person name="Ettema T.J."/>
        </authorList>
    </citation>
    <scope>NUCLEOTIDE SEQUENCE</scope>
</reference>
<comment type="caution">
    <text evidence="1">The sequence shown here is derived from an EMBL/GenBank/DDBJ whole genome shotgun (WGS) entry which is preliminary data.</text>
</comment>
<dbReference type="EMBL" id="LAZR01046023">
    <property type="protein sequence ID" value="KKK97501.1"/>
    <property type="molecule type" value="Genomic_DNA"/>
</dbReference>
<organism evidence="1">
    <name type="scientific">marine sediment metagenome</name>
    <dbReference type="NCBI Taxonomy" id="412755"/>
    <lineage>
        <taxon>unclassified sequences</taxon>
        <taxon>metagenomes</taxon>
        <taxon>ecological metagenomes</taxon>
    </lineage>
</organism>
<protein>
    <submittedName>
        <fullName evidence="1">Uncharacterized protein</fullName>
    </submittedName>
</protein>
<name>A0A0F9CLJ5_9ZZZZ</name>
<accession>A0A0F9CLJ5</accession>
<dbReference type="AlphaFoldDB" id="A0A0F9CLJ5"/>
<sequence>MIYEWQKHECYDNGVPFSKGHMARLEKDGVTHKFKTQEAVDQAWADGWHEPGRPETADVQPETSEVDEIKLNGNFADMNRNELIFMCEKHEVDYDKRWGPERLREALRNHFPGDG</sequence>
<proteinExistence type="predicted"/>
<gene>
    <name evidence="1" type="ORF">LCGC14_2652120</name>
</gene>
<evidence type="ECO:0000313" key="1">
    <source>
        <dbReference type="EMBL" id="KKK97501.1"/>
    </source>
</evidence>